<organism evidence="1">
    <name type="scientific">candidate division WOR-3 bacterium</name>
    <dbReference type="NCBI Taxonomy" id="2052148"/>
    <lineage>
        <taxon>Bacteria</taxon>
        <taxon>Bacteria division WOR-3</taxon>
    </lineage>
</organism>
<dbReference type="AlphaFoldDB" id="A0A7C4GHE6"/>
<dbReference type="PROSITE" id="PS51257">
    <property type="entry name" value="PROKAR_LIPOPROTEIN"/>
    <property type="match status" value="1"/>
</dbReference>
<protein>
    <submittedName>
        <fullName evidence="1">Uncharacterized protein</fullName>
    </submittedName>
</protein>
<proteinExistence type="predicted"/>
<name>A0A7C4GHE6_UNCW3</name>
<comment type="caution">
    <text evidence="1">The sequence shown here is derived from an EMBL/GenBank/DDBJ whole genome shotgun (WGS) entry which is preliminary data.</text>
</comment>
<dbReference type="EMBL" id="DSUT01000167">
    <property type="protein sequence ID" value="HGK28860.1"/>
    <property type="molecule type" value="Genomic_DNA"/>
</dbReference>
<accession>A0A7C4GHE6</accession>
<evidence type="ECO:0000313" key="1">
    <source>
        <dbReference type="EMBL" id="HGK28860.1"/>
    </source>
</evidence>
<sequence length="220" mass="24610">MDRNRPIPVLFLVLLLGCGRSQHEMLTIEMVDGPTVVTARDTVRFRCLVKQLRPGPVDFAWACSTGRLEWNRGHTVRWQAPETSGRTMLSVTAMDSFGSSAAETLRFAVAKRVVWPIIWDGAVKPYSCARWADSMWAGYVLSGRSGSDSAYPVFLLVMADAEYRKWAAGQPAQFIVRRLCYKDGSFGDTLRSTGLFHVVIDNTQSPAETNFWLRISLTSP</sequence>
<gene>
    <name evidence="1" type="ORF">ENS41_07960</name>
</gene>
<reference evidence="1" key="1">
    <citation type="journal article" date="2020" name="mSystems">
        <title>Genome- and Community-Level Interaction Insights into Carbon Utilization and Element Cycling Functions of Hydrothermarchaeota in Hydrothermal Sediment.</title>
        <authorList>
            <person name="Zhou Z."/>
            <person name="Liu Y."/>
            <person name="Xu W."/>
            <person name="Pan J."/>
            <person name="Luo Z.H."/>
            <person name="Li M."/>
        </authorList>
    </citation>
    <scope>NUCLEOTIDE SEQUENCE [LARGE SCALE GENOMIC DNA]</scope>
    <source>
        <strain evidence="1">SpSt-488</strain>
    </source>
</reference>